<feature type="domain" description="ZNFX1" evidence="1">
    <location>
        <begin position="70"/>
        <end position="150"/>
    </location>
</feature>
<organism evidence="2 3">
    <name type="scientific">Colletotrichum tofieldiae</name>
    <dbReference type="NCBI Taxonomy" id="708197"/>
    <lineage>
        <taxon>Eukaryota</taxon>
        <taxon>Fungi</taxon>
        <taxon>Dikarya</taxon>
        <taxon>Ascomycota</taxon>
        <taxon>Pezizomycotina</taxon>
        <taxon>Sordariomycetes</taxon>
        <taxon>Hypocreomycetidae</taxon>
        <taxon>Glomerellales</taxon>
        <taxon>Glomerellaceae</taxon>
        <taxon>Colletotrichum</taxon>
        <taxon>Colletotrichum spaethianum species complex</taxon>
    </lineage>
</organism>
<keyword evidence="2" id="KW-0378">Hydrolase</keyword>
<comment type="caution">
    <text evidence="2">The sequence shown here is derived from an EMBL/GenBank/DDBJ whole genome shotgun (WGS) entry which is preliminary data.</text>
</comment>
<name>A0A166NSQ1_9PEZI</name>
<keyword evidence="3" id="KW-1185">Reference proteome</keyword>
<reference evidence="2 3" key="1">
    <citation type="submission" date="2015-06" db="EMBL/GenBank/DDBJ databases">
        <title>Survival trade-offs in plant roots during colonization by closely related pathogenic and mutualistic fungi.</title>
        <authorList>
            <person name="Hacquard S."/>
            <person name="Kracher B."/>
            <person name="Hiruma K."/>
            <person name="Weinman A."/>
            <person name="Muench P."/>
            <person name="Garrido Oter R."/>
            <person name="Ver Loren van Themaat E."/>
            <person name="Dallerey J.-F."/>
            <person name="Damm U."/>
            <person name="Henrissat B."/>
            <person name="Lespinet O."/>
            <person name="Thon M."/>
            <person name="Kemen E."/>
            <person name="McHardy A.C."/>
            <person name="Schulze-Lefert P."/>
            <person name="O'Connell R.J."/>
        </authorList>
    </citation>
    <scope>NUCLEOTIDE SEQUENCE [LARGE SCALE GENOMIC DNA]</scope>
    <source>
        <strain evidence="2 3">0861</strain>
    </source>
</reference>
<protein>
    <submittedName>
        <fullName evidence="2">DEAD box helicase</fullName>
    </submittedName>
</protein>
<evidence type="ECO:0000259" key="1">
    <source>
        <dbReference type="Pfam" id="PF25396"/>
    </source>
</evidence>
<dbReference type="GO" id="GO:0004386">
    <property type="term" value="F:helicase activity"/>
    <property type="evidence" value="ECO:0007669"/>
    <property type="project" value="UniProtKB-KW"/>
</dbReference>
<proteinExistence type="predicted"/>
<accession>A0A166NSQ1</accession>
<dbReference type="STRING" id="708197.A0A166NSQ1"/>
<keyword evidence="2" id="KW-0347">Helicase</keyword>
<keyword evidence="2" id="KW-0067">ATP-binding</keyword>
<dbReference type="Pfam" id="PF25396">
    <property type="entry name" value="ZNFX1"/>
    <property type="match status" value="1"/>
</dbReference>
<evidence type="ECO:0000313" key="3">
    <source>
        <dbReference type="Proteomes" id="UP000076552"/>
    </source>
</evidence>
<sequence length="164" mass="18228">MKEAAELPRENRLDAVYPNKDVYLEVKYRLLRHEGVEPIRRAVPAPEIAESTDTCIYTDSDKQALTLELQVFVRGVNIIRLGVMVRVTFSAMRARHLINCPASQRLLPGTAVALSPALDNFQTRCVVAAMAGRYDELINSPMTPPPLDLEIPDAKITAGLMEPD</sequence>
<dbReference type="InterPro" id="IPR057373">
    <property type="entry name" value="ZNFX1"/>
</dbReference>
<evidence type="ECO:0000313" key="2">
    <source>
        <dbReference type="EMBL" id="KZL66019.1"/>
    </source>
</evidence>
<dbReference type="EMBL" id="LFIV01000191">
    <property type="protein sequence ID" value="KZL66019.1"/>
    <property type="molecule type" value="Genomic_DNA"/>
</dbReference>
<dbReference type="AlphaFoldDB" id="A0A166NSQ1"/>
<keyword evidence="2" id="KW-0547">Nucleotide-binding</keyword>
<dbReference type="Proteomes" id="UP000076552">
    <property type="component" value="Unassembled WGS sequence"/>
</dbReference>
<gene>
    <name evidence="2" type="ORF">CT0861_05992</name>
</gene>